<sequence length="487" mass="53167">MNQNFLYPCQRYQSAPTSRRDMLKRCASGFGAVALAGLQTDPAFAASASSSNTGGAGKAGHGPHHRVRAKNVIFLYMDGGPSQIDTFDPKPLLDKFDGKDPGKLFDVEPTQFNNNGNVLASPWKFNQYGESGIPVSDLFPHVATCADELAVIRSMVSEFPEHTFANYFLHTGSGLQGRPSMGAWVNYGLGSECQNLPGFVVINGGLIPPGGVDCFGSGFLPASYQGSIFKPTGSGVANIERTEPTLERQRSKLDLIGQLDGFAPDRFGQHDSLESAIRNYELAYAMQMAVPDVMALNDEPAHIQQAYGMESEYAPTRTYGAQCLIARRMIERGVRFIELTCPSVGGDRWDQHGSLKEGHENNARAVDQPIAALLKDLRQRGMLDDTLVVWAGEFGRTPFAQGKNGRDHNQFGFTVWMAGGGVKPGTIYGATDEWGYKAIENRVEIHDLHATMLHLMGVDHTRSTFRFGGRDMRLTDVKGHVIDSVIA</sequence>
<proteinExistence type="predicted"/>
<reference evidence="1 2" key="1">
    <citation type="submission" date="2020-08" db="EMBL/GenBank/DDBJ databases">
        <title>Genomic Encyclopedia of Type Strains, Phase III (KMG-III): the genomes of soil and plant-associated and newly described type strains.</title>
        <authorList>
            <person name="Whitman W."/>
        </authorList>
    </citation>
    <scope>NUCLEOTIDE SEQUENCE [LARGE SCALE GENOMIC DNA]</scope>
    <source>
        <strain evidence="1 2">CECT 8075</strain>
    </source>
</reference>
<gene>
    <name evidence="1" type="ORF">FHS27_005849</name>
</gene>
<accession>A0A7W5E4L9</accession>
<keyword evidence="2" id="KW-1185">Reference proteome</keyword>
<organism evidence="1 2">
    <name type="scientific">Aporhodopirellula rubra</name>
    <dbReference type="NCBI Taxonomy" id="980271"/>
    <lineage>
        <taxon>Bacteria</taxon>
        <taxon>Pseudomonadati</taxon>
        <taxon>Planctomycetota</taxon>
        <taxon>Planctomycetia</taxon>
        <taxon>Pirellulales</taxon>
        <taxon>Pirellulaceae</taxon>
        <taxon>Aporhodopirellula</taxon>
    </lineage>
</organism>
<dbReference type="AlphaFoldDB" id="A0A7W5E4L9"/>
<dbReference type="InterPro" id="IPR019546">
    <property type="entry name" value="TAT_signal_bac_arc"/>
</dbReference>
<evidence type="ECO:0000313" key="1">
    <source>
        <dbReference type="EMBL" id="MBB3210003.1"/>
    </source>
</evidence>
<protein>
    <recommendedName>
        <fullName evidence="3">Sulfatase</fullName>
    </recommendedName>
</protein>
<dbReference type="SUPFAM" id="SSF53649">
    <property type="entry name" value="Alkaline phosphatase-like"/>
    <property type="match status" value="1"/>
</dbReference>
<dbReference type="Pfam" id="PF07394">
    <property type="entry name" value="DUF1501"/>
    <property type="match status" value="1"/>
</dbReference>
<comment type="caution">
    <text evidence="1">The sequence shown here is derived from an EMBL/GenBank/DDBJ whole genome shotgun (WGS) entry which is preliminary data.</text>
</comment>
<dbReference type="Gene3D" id="3.40.720.10">
    <property type="entry name" value="Alkaline Phosphatase, subunit A"/>
    <property type="match status" value="1"/>
</dbReference>
<dbReference type="InterPro" id="IPR006311">
    <property type="entry name" value="TAT_signal"/>
</dbReference>
<name>A0A7W5E4L9_9BACT</name>
<evidence type="ECO:0008006" key="3">
    <source>
        <dbReference type="Google" id="ProtNLM"/>
    </source>
</evidence>
<dbReference type="InterPro" id="IPR010869">
    <property type="entry name" value="DUF1501"/>
</dbReference>
<evidence type="ECO:0000313" key="2">
    <source>
        <dbReference type="Proteomes" id="UP000536179"/>
    </source>
</evidence>
<dbReference type="EMBL" id="JACHXU010000030">
    <property type="protein sequence ID" value="MBB3210003.1"/>
    <property type="molecule type" value="Genomic_DNA"/>
</dbReference>
<dbReference type="Proteomes" id="UP000536179">
    <property type="component" value="Unassembled WGS sequence"/>
</dbReference>
<dbReference type="PROSITE" id="PS51318">
    <property type="entry name" value="TAT"/>
    <property type="match status" value="1"/>
</dbReference>
<dbReference type="PANTHER" id="PTHR43737:SF1">
    <property type="entry name" value="DUF1501 DOMAIN-CONTAINING PROTEIN"/>
    <property type="match status" value="1"/>
</dbReference>
<dbReference type="InterPro" id="IPR017850">
    <property type="entry name" value="Alkaline_phosphatase_core_sf"/>
</dbReference>
<dbReference type="NCBIfam" id="TIGR01409">
    <property type="entry name" value="TAT_signal_seq"/>
    <property type="match status" value="1"/>
</dbReference>
<dbReference type="PANTHER" id="PTHR43737">
    <property type="entry name" value="BLL7424 PROTEIN"/>
    <property type="match status" value="1"/>
</dbReference>